<keyword evidence="1" id="KW-0812">Transmembrane</keyword>
<feature type="transmembrane region" description="Helical" evidence="1">
    <location>
        <begin position="6"/>
        <end position="24"/>
    </location>
</feature>
<keyword evidence="3" id="KW-1185">Reference proteome</keyword>
<evidence type="ECO:0000313" key="2">
    <source>
        <dbReference type="EMBL" id="KAK7360001.1"/>
    </source>
</evidence>
<dbReference type="EMBL" id="JAYMYQ010000001">
    <property type="protein sequence ID" value="KAK7360001.1"/>
    <property type="molecule type" value="Genomic_DNA"/>
</dbReference>
<evidence type="ECO:0000256" key="1">
    <source>
        <dbReference type="SAM" id="Phobius"/>
    </source>
</evidence>
<name>A0AAN9MSV8_CANGL</name>
<proteinExistence type="predicted"/>
<protein>
    <submittedName>
        <fullName evidence="2">Uncharacterized protein</fullName>
    </submittedName>
</protein>
<keyword evidence="1" id="KW-1133">Transmembrane helix</keyword>
<dbReference type="Proteomes" id="UP001367508">
    <property type="component" value="Unassembled WGS sequence"/>
</dbReference>
<organism evidence="2 3">
    <name type="scientific">Canavalia gladiata</name>
    <name type="common">Sword bean</name>
    <name type="synonym">Dolichos gladiatus</name>
    <dbReference type="NCBI Taxonomy" id="3824"/>
    <lineage>
        <taxon>Eukaryota</taxon>
        <taxon>Viridiplantae</taxon>
        <taxon>Streptophyta</taxon>
        <taxon>Embryophyta</taxon>
        <taxon>Tracheophyta</taxon>
        <taxon>Spermatophyta</taxon>
        <taxon>Magnoliopsida</taxon>
        <taxon>eudicotyledons</taxon>
        <taxon>Gunneridae</taxon>
        <taxon>Pentapetalae</taxon>
        <taxon>rosids</taxon>
        <taxon>fabids</taxon>
        <taxon>Fabales</taxon>
        <taxon>Fabaceae</taxon>
        <taxon>Papilionoideae</taxon>
        <taxon>50 kb inversion clade</taxon>
        <taxon>NPAAA clade</taxon>
        <taxon>indigoferoid/millettioid clade</taxon>
        <taxon>Phaseoleae</taxon>
        <taxon>Canavalia</taxon>
    </lineage>
</organism>
<keyword evidence="1" id="KW-0472">Membrane</keyword>
<evidence type="ECO:0000313" key="3">
    <source>
        <dbReference type="Proteomes" id="UP001367508"/>
    </source>
</evidence>
<gene>
    <name evidence="2" type="ORF">VNO77_01973</name>
</gene>
<feature type="transmembrane region" description="Helical" evidence="1">
    <location>
        <begin position="36"/>
        <end position="58"/>
    </location>
</feature>
<accession>A0AAN9MSV8</accession>
<sequence>MFDVENFTAAALVFSVMWNANIGNRWFLFSQDILRNIILFIPVFVGTIVWILSCHWSVDMYETSSSLMSPAAYITMSAS</sequence>
<dbReference type="AlphaFoldDB" id="A0AAN9MSV8"/>
<comment type="caution">
    <text evidence="2">The sequence shown here is derived from an EMBL/GenBank/DDBJ whole genome shotgun (WGS) entry which is preliminary data.</text>
</comment>
<reference evidence="2 3" key="1">
    <citation type="submission" date="2024-01" db="EMBL/GenBank/DDBJ databases">
        <title>The genomes of 5 underutilized Papilionoideae crops provide insights into root nodulation and disease resistanc.</title>
        <authorList>
            <person name="Jiang F."/>
        </authorList>
    </citation>
    <scope>NUCLEOTIDE SEQUENCE [LARGE SCALE GENOMIC DNA]</scope>
    <source>
        <strain evidence="2">LVBAO_FW01</strain>
        <tissue evidence="2">Leaves</tissue>
    </source>
</reference>